<accession>A0ACC6V1L0</accession>
<evidence type="ECO:0000313" key="1">
    <source>
        <dbReference type="EMBL" id="MFB6490944.1"/>
    </source>
</evidence>
<comment type="caution">
    <text evidence="1">The sequence shown here is derived from an EMBL/GenBank/DDBJ whole genome shotgun (WGS) entry which is preliminary data.</text>
</comment>
<organism evidence="1 2">
    <name type="scientific">Thermoproteus sp. AZ2</name>
    <dbReference type="NCBI Taxonomy" id="1609232"/>
    <lineage>
        <taxon>Archaea</taxon>
        <taxon>Thermoproteota</taxon>
        <taxon>Thermoprotei</taxon>
        <taxon>Thermoproteales</taxon>
        <taxon>Thermoproteaceae</taxon>
        <taxon>Thermoproteus</taxon>
    </lineage>
</organism>
<evidence type="ECO:0000313" key="2">
    <source>
        <dbReference type="Proteomes" id="UP000033636"/>
    </source>
</evidence>
<protein>
    <submittedName>
        <fullName evidence="1">Prephenate dehydratase</fullName>
    </submittedName>
</protein>
<sequence length="264" mass="28968">MAYLGPEKSFTWEAAARYMPEAELIAARGIAEVFDAVESGSAQLGVVPFMNSLEGSVGETVDLLATRDLYISAVLEMRITLCFAAKGTPRVVYSHPHAIAQARRFLSSLGAQVVYTSSTAEAVQRLDECQDCGAIASPKALEGRQALCGVEDRESYTRFAVITREKPQGGRLAALIFAVPNTPGSLYSALEPIAKAKVNMTLIYSRPTRLSPWDYYFLAELEVGDGLGPLLEELRGRTTLLKVVGRYSVVRLDIENLNNRFRKR</sequence>
<reference evidence="1" key="1">
    <citation type="submission" date="2024-07" db="EMBL/GenBank/DDBJ databases">
        <title>Metagenome and Metagenome-Assembled Genomes of Archaea from a hot spring from the geothermal field of Los Azufres, Mexico.</title>
        <authorList>
            <person name="Marin-Paredes R."/>
            <person name="Martinez-Romero E."/>
            <person name="Servin-Garciduenas L.E."/>
        </authorList>
    </citation>
    <scope>NUCLEOTIDE SEQUENCE</scope>
</reference>
<dbReference type="EMBL" id="JZWT02000017">
    <property type="protein sequence ID" value="MFB6490944.1"/>
    <property type="molecule type" value="Genomic_DNA"/>
</dbReference>
<name>A0ACC6V1L0_9CREN</name>
<gene>
    <name evidence="1" type="ORF">TU35_006850</name>
</gene>
<dbReference type="Proteomes" id="UP000033636">
    <property type="component" value="Unassembled WGS sequence"/>
</dbReference>
<proteinExistence type="predicted"/>